<evidence type="ECO:0000256" key="9">
    <source>
        <dbReference type="ARBA" id="ARBA00023004"/>
    </source>
</evidence>
<keyword evidence="17" id="KW-1185">Reference proteome</keyword>
<proteinExistence type="inferred from homology"/>
<evidence type="ECO:0000256" key="11">
    <source>
        <dbReference type="ARBA" id="ARBA00023231"/>
    </source>
</evidence>
<dbReference type="Gene3D" id="3.20.20.70">
    <property type="entry name" value="Aldolase class I"/>
    <property type="match status" value="1"/>
</dbReference>
<evidence type="ECO:0000256" key="13">
    <source>
        <dbReference type="ARBA" id="ARBA00030926"/>
    </source>
</evidence>
<evidence type="ECO:0000256" key="14">
    <source>
        <dbReference type="ARBA" id="ARBA00032102"/>
    </source>
</evidence>
<evidence type="ECO:0000313" key="17">
    <source>
        <dbReference type="Proteomes" id="UP000076964"/>
    </source>
</evidence>
<comment type="caution">
    <text evidence="16">The sequence shown here is derived from an EMBL/GenBank/DDBJ whole genome shotgun (WGS) entry which is preliminary data.</text>
</comment>
<evidence type="ECO:0000256" key="8">
    <source>
        <dbReference type="ARBA" id="ARBA00022723"/>
    </source>
</evidence>
<evidence type="ECO:0000256" key="3">
    <source>
        <dbReference type="ARBA" id="ARBA00005155"/>
    </source>
</evidence>
<dbReference type="PANTHER" id="PTHR43787:SF13">
    <property type="entry name" value="FEMO COFACTOR BIOSYNTHESIS PROTEIN NIFB"/>
    <property type="match status" value="1"/>
</dbReference>
<dbReference type="InterPro" id="IPR006638">
    <property type="entry name" value="Elp3/MiaA/NifB-like_rSAM"/>
</dbReference>
<dbReference type="PANTHER" id="PTHR43787">
    <property type="entry name" value="FEMO COFACTOR BIOSYNTHESIS PROTEIN NIFB-RELATED"/>
    <property type="match status" value="1"/>
</dbReference>
<dbReference type="RefSeq" id="WP_068540966.1">
    <property type="nucleotide sequence ID" value="NZ_LSFI01000005.1"/>
</dbReference>
<dbReference type="Proteomes" id="UP000076964">
    <property type="component" value="Unassembled WGS sequence"/>
</dbReference>
<evidence type="ECO:0000256" key="7">
    <source>
        <dbReference type="ARBA" id="ARBA00022691"/>
    </source>
</evidence>
<keyword evidence="7" id="KW-0949">S-adenosyl-L-methionine</keyword>
<dbReference type="InterPro" id="IPR058240">
    <property type="entry name" value="rSAM_sf"/>
</dbReference>
<evidence type="ECO:0000256" key="12">
    <source>
        <dbReference type="ARBA" id="ARBA00023239"/>
    </source>
</evidence>
<dbReference type="SMART" id="SM00729">
    <property type="entry name" value="Elp3"/>
    <property type="match status" value="1"/>
</dbReference>
<comment type="similarity">
    <text evidence="4">Belongs to the radical SAM superfamily. NifB family.</text>
</comment>
<dbReference type="InterPro" id="IPR007197">
    <property type="entry name" value="rSAM"/>
</dbReference>
<dbReference type="AlphaFoldDB" id="A0A177E9P2"/>
<keyword evidence="10" id="KW-0411">Iron-sulfur</keyword>
<comment type="function">
    <text evidence="2">Involved in the biosynthesis of the iron-molybdenum cofactor (FeMo-co or M-cluster) found in the dinitrogenase enzyme of the nitrogenase complex in nitrogen-fixing microorganisms. NifB catalyzes the crucial step of radical SAM-dependent carbide insertion that occurs concomitant with the insertion of a 9th sulfur and the rearrangement/coupling of two [4Fe-4S] clusters into a [8Fe-9S-C] cluster, the precursor to the M-cluster.</text>
</comment>
<gene>
    <name evidence="16" type="ORF">TH606_01705</name>
</gene>
<evidence type="ECO:0000259" key="15">
    <source>
        <dbReference type="PROSITE" id="PS51918"/>
    </source>
</evidence>
<organism evidence="16 17">
    <name type="scientific">Thermodesulfatator autotrophicus</name>
    <dbReference type="NCBI Taxonomy" id="1795632"/>
    <lineage>
        <taxon>Bacteria</taxon>
        <taxon>Pseudomonadati</taxon>
        <taxon>Thermodesulfobacteriota</taxon>
        <taxon>Thermodesulfobacteria</taxon>
        <taxon>Thermodesulfobacteriales</taxon>
        <taxon>Thermodesulfatatoraceae</taxon>
        <taxon>Thermodesulfatator</taxon>
    </lineage>
</organism>
<dbReference type="InterPro" id="IPR013785">
    <property type="entry name" value="Aldolase_TIM"/>
</dbReference>
<keyword evidence="12" id="KW-0456">Lyase</keyword>
<dbReference type="GO" id="GO:0051539">
    <property type="term" value="F:4 iron, 4 sulfur cluster binding"/>
    <property type="evidence" value="ECO:0007669"/>
    <property type="project" value="UniProtKB-KW"/>
</dbReference>
<evidence type="ECO:0000256" key="4">
    <source>
        <dbReference type="ARBA" id="ARBA00006804"/>
    </source>
</evidence>
<keyword evidence="8" id="KW-0479">Metal-binding</keyword>
<comment type="pathway">
    <text evidence="3">Cofactor biosynthesis; Fe-Mo cofactor biosynthesis.</text>
</comment>
<dbReference type="OrthoDB" id="9785734at2"/>
<dbReference type="SFLD" id="SFLDS00029">
    <property type="entry name" value="Radical_SAM"/>
    <property type="match status" value="1"/>
</dbReference>
<keyword evidence="6" id="KW-0004">4Fe-4S</keyword>
<dbReference type="PROSITE" id="PS51918">
    <property type="entry name" value="RADICAL_SAM"/>
    <property type="match status" value="1"/>
</dbReference>
<dbReference type="Pfam" id="PF04055">
    <property type="entry name" value="Radical_SAM"/>
    <property type="match status" value="1"/>
</dbReference>
<dbReference type="UniPathway" id="UPA00782"/>
<keyword evidence="11" id="KW-0535">Nitrogen fixation</keyword>
<keyword evidence="9" id="KW-0408">Iron</keyword>
<comment type="cofactor">
    <cofactor evidence="1">
        <name>[4Fe-4S] cluster</name>
        <dbReference type="ChEBI" id="CHEBI:49883"/>
    </cofactor>
</comment>
<name>A0A177E9P2_9BACT</name>
<dbReference type="GO" id="GO:0046872">
    <property type="term" value="F:metal ion binding"/>
    <property type="evidence" value="ECO:0007669"/>
    <property type="project" value="UniProtKB-KW"/>
</dbReference>
<dbReference type="STRING" id="1795632.TH606_01705"/>
<dbReference type="CDD" id="cd01335">
    <property type="entry name" value="Radical_SAM"/>
    <property type="match status" value="1"/>
</dbReference>
<dbReference type="SFLD" id="SFLDG01067">
    <property type="entry name" value="SPASM/twitch_domain_containing"/>
    <property type="match status" value="1"/>
</dbReference>
<dbReference type="GO" id="GO:0016829">
    <property type="term" value="F:lyase activity"/>
    <property type="evidence" value="ECO:0007669"/>
    <property type="project" value="UniProtKB-KW"/>
</dbReference>
<dbReference type="EMBL" id="LSFI01000005">
    <property type="protein sequence ID" value="OAG28446.1"/>
    <property type="molecule type" value="Genomic_DNA"/>
</dbReference>
<evidence type="ECO:0000256" key="2">
    <source>
        <dbReference type="ARBA" id="ARBA00003522"/>
    </source>
</evidence>
<dbReference type="SUPFAM" id="SSF102114">
    <property type="entry name" value="Radical SAM enzymes"/>
    <property type="match status" value="1"/>
</dbReference>
<sequence length="275" mass="29711">MLRHPCFDHKAHRIVGRLHLPVAPKCNIKCAYCEREVGCVHESRPGVASRVISPEEVGFYVEKAISFIPQIEVIGVAGPGDALANEETFEALKQVKAKFPELKICLSTNGLALPESLPKMLGVGVEFVSVTVNFISPEVGAKLLRWVKAEHKLEGKDAASFLVSKQLEGINLASQAGLRVKVNTVLVPGVNDDEVTAIAREVAKAGASLMNIIPLIPLGEFRGYRAPTRKELNKARSKAAHYLPQFLACKRCRADAAGIPALGDLNVFNSKALCA</sequence>
<evidence type="ECO:0000256" key="5">
    <source>
        <dbReference type="ARBA" id="ARBA00021702"/>
    </source>
</evidence>
<evidence type="ECO:0000256" key="1">
    <source>
        <dbReference type="ARBA" id="ARBA00001966"/>
    </source>
</evidence>
<protein>
    <recommendedName>
        <fullName evidence="5">FeMo cofactor biosynthesis protein NifB</fullName>
    </recommendedName>
    <alternativeName>
        <fullName evidence="14">Nitrogenase cofactor maturase NifB</fullName>
    </alternativeName>
    <alternativeName>
        <fullName evidence="13">Radical SAM assemblase NifB</fullName>
    </alternativeName>
</protein>
<accession>A0A177E9P2</accession>
<evidence type="ECO:0000256" key="10">
    <source>
        <dbReference type="ARBA" id="ARBA00023014"/>
    </source>
</evidence>
<evidence type="ECO:0000256" key="6">
    <source>
        <dbReference type="ARBA" id="ARBA00022485"/>
    </source>
</evidence>
<reference evidence="16 17" key="1">
    <citation type="submission" date="2016-02" db="EMBL/GenBank/DDBJ databases">
        <title>Draft genome sequence of Thermodesulfatator sp. S606.</title>
        <authorList>
            <person name="Lai Q."/>
            <person name="Cao J."/>
            <person name="Dupont S."/>
            <person name="Shao Z."/>
            <person name="Jebbar M."/>
            <person name="Alain K."/>
        </authorList>
    </citation>
    <scope>NUCLEOTIDE SEQUENCE [LARGE SCALE GENOMIC DNA]</scope>
    <source>
        <strain evidence="16 17">S606</strain>
    </source>
</reference>
<feature type="domain" description="Radical SAM core" evidence="15">
    <location>
        <begin position="12"/>
        <end position="253"/>
    </location>
</feature>
<evidence type="ECO:0000313" key="16">
    <source>
        <dbReference type="EMBL" id="OAG28446.1"/>
    </source>
</evidence>